<evidence type="ECO:0000313" key="7">
    <source>
        <dbReference type="Proteomes" id="UP000785200"/>
    </source>
</evidence>
<sequence>MSSTKTKRMRLGTKSCAECRRRKVRCIYAPESRVCRECVLHDAVCVSQTAKPAGPLTSESQDEERSMRERLQELESMVKVLCKAVDAKSDPSNPRKLEIDAEALSRLRQASTSDPKFDYSSHGASSIDDSGSDAPNAITNSAESIEDAPLLHLFKAAMMIEANEVPGDSKRTGLTLQHRIQACIKYLNALVPSFEDLTLILQMTERYWPLWHAFPLDVLPARGNPPGDSIARVRIFILASMKSTSPVIVAKAVLCLAFCVQQLPAHFKAKRLDLPASPTALVDSYIVGAETLLPVNESSAGTVDDLECFILQAVLYVNMGKPRNAWLCYRRALSYAVLQGLHTLDIGADKRRLGIWNKIWHYDRNLSLILGLPYAMPDTHPGIGRPQSRLSEQEHMYGFAILAGHIIDRNQNPQRDHYATTLRLEEELQQYEKGAGSAVLNAVPNASMPLEAIYQLQVQKLFYHNLRKLTHLPYMLKSNVDRKYERNRLAALDAAREMITSWQQLRECSGDALIICDLLDFQVFAATILLILNLLSPSCPDPIHQQASDWERVHDITRNLQYISTAMECKVAGQAATLLEYLSAAHRGIYDGPEIYEAVIPYFGKVRISQLRRADPPPGDMKFGGWDDQDMMSNMVEFSTDSFVPFSQNYMGDYLTEAELGVDWTAVLNADIGYEWSQSFQSSNFGMT</sequence>
<dbReference type="GO" id="GO:0008270">
    <property type="term" value="F:zinc ion binding"/>
    <property type="evidence" value="ECO:0007669"/>
    <property type="project" value="InterPro"/>
</dbReference>
<keyword evidence="1" id="KW-0805">Transcription regulation</keyword>
<feature type="region of interest" description="Disordered" evidence="4">
    <location>
        <begin position="112"/>
        <end position="138"/>
    </location>
</feature>
<dbReference type="InterPro" id="IPR036864">
    <property type="entry name" value="Zn2-C6_fun-type_DNA-bd_sf"/>
</dbReference>
<name>A0A9P7AUP1_9HELO</name>
<gene>
    <name evidence="6" type="ORF">D0Z07_7516</name>
</gene>
<dbReference type="Proteomes" id="UP000785200">
    <property type="component" value="Unassembled WGS sequence"/>
</dbReference>
<reference evidence="6" key="1">
    <citation type="submission" date="2019-07" db="EMBL/GenBank/DDBJ databases">
        <title>Hyphodiscus hymeniophilus genome sequencing and assembly.</title>
        <authorList>
            <person name="Kramer G."/>
            <person name="Nodwell J."/>
        </authorList>
    </citation>
    <scope>NUCLEOTIDE SEQUENCE</scope>
    <source>
        <strain evidence="6">ATCC 34498</strain>
    </source>
</reference>
<evidence type="ECO:0000259" key="5">
    <source>
        <dbReference type="PROSITE" id="PS50048"/>
    </source>
</evidence>
<dbReference type="PROSITE" id="PS50048">
    <property type="entry name" value="ZN2_CY6_FUNGAL_2"/>
    <property type="match status" value="1"/>
</dbReference>
<dbReference type="GO" id="GO:0000981">
    <property type="term" value="F:DNA-binding transcription factor activity, RNA polymerase II-specific"/>
    <property type="evidence" value="ECO:0007669"/>
    <property type="project" value="InterPro"/>
</dbReference>
<evidence type="ECO:0000256" key="4">
    <source>
        <dbReference type="SAM" id="MobiDB-lite"/>
    </source>
</evidence>
<proteinExistence type="predicted"/>
<evidence type="ECO:0000256" key="3">
    <source>
        <dbReference type="ARBA" id="ARBA00023242"/>
    </source>
</evidence>
<dbReference type="InterPro" id="IPR001138">
    <property type="entry name" value="Zn2Cys6_DnaBD"/>
</dbReference>
<feature type="domain" description="Zn(2)-C6 fungal-type" evidence="5">
    <location>
        <begin position="15"/>
        <end position="47"/>
    </location>
</feature>
<dbReference type="OrthoDB" id="6509908at2759"/>
<keyword evidence="3" id="KW-0539">Nucleus</keyword>
<accession>A0A9P7AUP1</accession>
<comment type="caution">
    <text evidence="6">The sequence shown here is derived from an EMBL/GenBank/DDBJ whole genome shotgun (WGS) entry which is preliminary data.</text>
</comment>
<dbReference type="CDD" id="cd00067">
    <property type="entry name" value="GAL4"/>
    <property type="match status" value="1"/>
</dbReference>
<dbReference type="AlphaFoldDB" id="A0A9P7AUP1"/>
<evidence type="ECO:0000313" key="6">
    <source>
        <dbReference type="EMBL" id="KAG0646621.1"/>
    </source>
</evidence>
<dbReference type="Gene3D" id="4.10.240.10">
    <property type="entry name" value="Zn(2)-C6 fungal-type DNA-binding domain"/>
    <property type="match status" value="1"/>
</dbReference>
<protein>
    <submittedName>
        <fullName evidence="6">Dehydrocurvularin biosynthesis regulator</fullName>
    </submittedName>
</protein>
<organism evidence="6 7">
    <name type="scientific">Hyphodiscus hymeniophilus</name>
    <dbReference type="NCBI Taxonomy" id="353542"/>
    <lineage>
        <taxon>Eukaryota</taxon>
        <taxon>Fungi</taxon>
        <taxon>Dikarya</taxon>
        <taxon>Ascomycota</taxon>
        <taxon>Pezizomycotina</taxon>
        <taxon>Leotiomycetes</taxon>
        <taxon>Helotiales</taxon>
        <taxon>Hyphodiscaceae</taxon>
        <taxon>Hyphodiscus</taxon>
    </lineage>
</organism>
<dbReference type="SUPFAM" id="SSF57701">
    <property type="entry name" value="Zn2/Cys6 DNA-binding domain"/>
    <property type="match status" value="1"/>
</dbReference>
<dbReference type="PANTHER" id="PTHR47840">
    <property type="entry name" value="ZN(II)2CYS6 TRANSCRIPTION FACTOR (EUROFUNG)-RELATED"/>
    <property type="match status" value="1"/>
</dbReference>
<dbReference type="SMART" id="SM00066">
    <property type="entry name" value="GAL4"/>
    <property type="match status" value="1"/>
</dbReference>
<evidence type="ECO:0000256" key="2">
    <source>
        <dbReference type="ARBA" id="ARBA00023163"/>
    </source>
</evidence>
<dbReference type="PANTHER" id="PTHR47840:SF1">
    <property type="entry name" value="ZN(II)2CYS6 TRANSCRIPTION FACTOR (EUROFUNG)"/>
    <property type="match status" value="1"/>
</dbReference>
<dbReference type="PROSITE" id="PS00463">
    <property type="entry name" value="ZN2_CY6_FUNGAL_1"/>
    <property type="match status" value="1"/>
</dbReference>
<dbReference type="CDD" id="cd12148">
    <property type="entry name" value="fungal_TF_MHR"/>
    <property type="match status" value="1"/>
</dbReference>
<feature type="compositionally biased region" description="Low complexity" evidence="4">
    <location>
        <begin position="120"/>
        <end position="134"/>
    </location>
</feature>
<dbReference type="EMBL" id="VNKQ01000015">
    <property type="protein sequence ID" value="KAG0646621.1"/>
    <property type="molecule type" value="Genomic_DNA"/>
</dbReference>
<evidence type="ECO:0000256" key="1">
    <source>
        <dbReference type="ARBA" id="ARBA00023015"/>
    </source>
</evidence>
<keyword evidence="2" id="KW-0804">Transcription</keyword>
<keyword evidence="7" id="KW-1185">Reference proteome</keyword>